<dbReference type="InterPro" id="IPR036890">
    <property type="entry name" value="HATPase_C_sf"/>
</dbReference>
<dbReference type="CDD" id="cd17546">
    <property type="entry name" value="REC_hyHK_CKI1_RcsC-like"/>
    <property type="match status" value="2"/>
</dbReference>
<dbReference type="InterPro" id="IPR005467">
    <property type="entry name" value="His_kinase_dom"/>
</dbReference>
<dbReference type="AlphaFoldDB" id="A0A2U1CY44"/>
<dbReference type="Pfam" id="PF02518">
    <property type="entry name" value="HATPase_c"/>
    <property type="match status" value="1"/>
</dbReference>
<dbReference type="Proteomes" id="UP000245887">
    <property type="component" value="Unassembled WGS sequence"/>
</dbReference>
<evidence type="ECO:0000256" key="8">
    <source>
        <dbReference type="ARBA" id="ARBA00022777"/>
    </source>
</evidence>
<dbReference type="Gene3D" id="3.40.50.2300">
    <property type="match status" value="2"/>
</dbReference>
<feature type="transmembrane region" description="Helical" evidence="15">
    <location>
        <begin position="230"/>
        <end position="246"/>
    </location>
</feature>
<dbReference type="GO" id="GO:0005886">
    <property type="term" value="C:plasma membrane"/>
    <property type="evidence" value="ECO:0007669"/>
    <property type="project" value="UniProtKB-SubCell"/>
</dbReference>
<dbReference type="GO" id="GO:0005524">
    <property type="term" value="F:ATP binding"/>
    <property type="evidence" value="ECO:0007669"/>
    <property type="project" value="UniProtKB-KW"/>
</dbReference>
<feature type="transmembrane region" description="Helical" evidence="15">
    <location>
        <begin position="202"/>
        <end position="223"/>
    </location>
</feature>
<comment type="caution">
    <text evidence="22">The sequence shown here is derived from an EMBL/GenBank/DDBJ whole genome shotgun (WGS) entry which is preliminary data.</text>
</comment>
<dbReference type="EMBL" id="QEKQ01000003">
    <property type="protein sequence ID" value="PVY77406.1"/>
    <property type="molecule type" value="Genomic_DNA"/>
</dbReference>
<evidence type="ECO:0000259" key="20">
    <source>
        <dbReference type="PROSITE" id="PS50113"/>
    </source>
</evidence>
<dbReference type="InterPro" id="IPR008207">
    <property type="entry name" value="Sig_transdc_His_kin_Hpt_dom"/>
</dbReference>
<evidence type="ECO:0000256" key="10">
    <source>
        <dbReference type="ARBA" id="ARBA00022989"/>
    </source>
</evidence>
<feature type="modified residue" description="4-aspartylphosphate" evidence="14">
    <location>
        <position position="1003"/>
    </location>
</feature>
<dbReference type="PROSITE" id="PS50112">
    <property type="entry name" value="PAS"/>
    <property type="match status" value="1"/>
</dbReference>
<dbReference type="NCBIfam" id="TIGR00229">
    <property type="entry name" value="sensory_box"/>
    <property type="match status" value="1"/>
</dbReference>
<evidence type="ECO:0000256" key="7">
    <source>
        <dbReference type="ARBA" id="ARBA00022741"/>
    </source>
</evidence>
<dbReference type="InterPro" id="IPR000014">
    <property type="entry name" value="PAS"/>
</dbReference>
<sequence>MHRLSLSGCCWLTALTLLLGLWCLPASAATDDSGCHGMPLTVDPGSDRVDLGSCLWFLEDPEDTLTFEAIQQRDADGAFRRHDGGILNLGYTESVYWTRLDLALGEADAPVGRLLELSLPLVDEATLYILRDGELTDTRRMGYDSLWSDRELKVPNPVYQLTLRPEETLRLYLRVETANTFRLPLVLWKPSAYLEQVAVDELIQGLFLGAMLAMMAYNLFVAVSVREPSNVNYVLFLVFGTLFLVTEQVHGLQLFESRPWFLDKQLLHYQILLAWLFGLQMARQLLELPERAPGIDKAVRVGMVGVGVTLLMSPFMPYHTAMEWTVLGSMLLALFMLVVSFWFWRNVDGSARSYFLAWTSIHVGIGVYALTVTGHIPLNSVSAHAPHIGFALQAVLFSFALADRIKLIQAEALDWNRRALANLGRYQSLFNNAVEGIFQMSLERRFITVNPALARMVGYASSKRLRREVPDVLSLFFADPERRAQVVAALERDGGIKGVEAPCQVGNGKERWLSLSINTVYDAEGEPSHLEGTCIDITERKQREQMERERENERLEKDVARNAAEAKSQFLANMSHEIRTPLAAIIGYGESLLDPALDRDAKEASAETVVRSGRHLLDLVNDILDHSKIDANKLSVDIVTVDLPELLDEVRAFFTPRAREKGIEFSVNCDFPLPETIQTDPTRLRQIIINLCGNALKFTEKGAISVSIRCHRPTEELLIRVADTGIGMTPDQLNRLFDPFAQGGAEVTRQYGGTGLGLSISRRLAELLGGRISVSSTYGEGSEFEVHVATGSLEGVHLLRDSSELTQRNRLLPVVSAPQLKGRILCAEDNDVNRRLVGLLIERTGADVTYVENGAEAFEKATREDWDLILMDIQMPVMNGRDAAAAIRKAGVNTPIIALTANVMGEDIEDYRRAGCTDHIAKPIDRRRFYEMLARYLTLEDWPTAAEEQQYQATVLVVEDNEDNRRLVERLLARFGITVMAVTNGREAVQRALSDTVHLVLMDRHLPEMDGPEATRTLRQTGFRRPIIAFTAGDQQEIDALTDAGCEGVLTKPIDTGHLASLLDRYLADYQSNTSARQTESSGLEALVERFRQGLPERLEALEAAWSAQDWVALQRHAHQVKGTAGAMGYPDMTEQAATLERQCRQEEPEAIGAALAALRPMLEAASRDHEFRSSGATFDS</sequence>
<dbReference type="PROSITE" id="PS50894">
    <property type="entry name" value="HPT"/>
    <property type="match status" value="1"/>
</dbReference>
<dbReference type="Gene3D" id="2.60.40.2380">
    <property type="match status" value="1"/>
</dbReference>
<evidence type="ECO:0000256" key="5">
    <source>
        <dbReference type="ARBA" id="ARBA00022553"/>
    </source>
</evidence>
<dbReference type="EC" id="2.7.13.3" evidence="3"/>
<dbReference type="PANTHER" id="PTHR45339">
    <property type="entry name" value="HYBRID SIGNAL TRANSDUCTION HISTIDINE KINASE J"/>
    <property type="match status" value="1"/>
</dbReference>
<feature type="modified residue" description="Phosphohistidine" evidence="13">
    <location>
        <position position="1119"/>
    </location>
</feature>
<feature type="chain" id="PRO_5015624608" description="histidine kinase" evidence="16">
    <location>
        <begin position="29"/>
        <end position="1181"/>
    </location>
</feature>
<dbReference type="InterPro" id="IPR001789">
    <property type="entry name" value="Sig_transdc_resp-reg_receiver"/>
</dbReference>
<dbReference type="SUPFAM" id="SSF47226">
    <property type="entry name" value="Histidine-containing phosphotransfer domain, HPT domain"/>
    <property type="match status" value="1"/>
</dbReference>
<dbReference type="GO" id="GO:0000155">
    <property type="term" value="F:phosphorelay sensor kinase activity"/>
    <property type="evidence" value="ECO:0007669"/>
    <property type="project" value="InterPro"/>
</dbReference>
<dbReference type="SMART" id="SM00387">
    <property type="entry name" value="HATPase_c"/>
    <property type="match status" value="1"/>
</dbReference>
<dbReference type="PRINTS" id="PR00344">
    <property type="entry name" value="BCTRLSENSOR"/>
</dbReference>
<dbReference type="PROSITE" id="PS50109">
    <property type="entry name" value="HIS_KIN"/>
    <property type="match status" value="1"/>
</dbReference>
<dbReference type="SUPFAM" id="SSF52172">
    <property type="entry name" value="CheY-like"/>
    <property type="match status" value="2"/>
</dbReference>
<keyword evidence="9" id="KW-0067">ATP-binding</keyword>
<evidence type="ECO:0000256" key="9">
    <source>
        <dbReference type="ARBA" id="ARBA00022840"/>
    </source>
</evidence>
<keyword evidence="10 15" id="KW-1133">Transmembrane helix</keyword>
<comment type="catalytic activity">
    <reaction evidence="1">
        <text>ATP + protein L-histidine = ADP + protein N-phospho-L-histidine.</text>
        <dbReference type="EC" id="2.7.13.3"/>
    </reaction>
</comment>
<reference evidence="22 23" key="1">
    <citation type="submission" date="2018-04" db="EMBL/GenBank/DDBJ databases">
        <title>Genomic Encyclopedia of Type Strains, Phase IV (KMG-IV): sequencing the most valuable type-strain genomes for metagenomic binning, comparative biology and taxonomic classification.</title>
        <authorList>
            <person name="Goeker M."/>
        </authorList>
    </citation>
    <scope>NUCLEOTIDE SEQUENCE [LARGE SCALE GENOMIC DNA]</scope>
    <source>
        <strain evidence="22 23">DSM 28688</strain>
    </source>
</reference>
<evidence type="ECO:0000256" key="6">
    <source>
        <dbReference type="ARBA" id="ARBA00022692"/>
    </source>
</evidence>
<dbReference type="InterPro" id="IPR035965">
    <property type="entry name" value="PAS-like_dom_sf"/>
</dbReference>
<keyword evidence="4" id="KW-1003">Cell membrane</keyword>
<feature type="domain" description="Histidine kinase" evidence="17">
    <location>
        <begin position="573"/>
        <end position="792"/>
    </location>
</feature>
<feature type="transmembrane region" description="Helical" evidence="15">
    <location>
        <begin position="266"/>
        <end position="286"/>
    </location>
</feature>
<keyword evidence="8" id="KW-0418">Kinase</keyword>
<dbReference type="InterPro" id="IPR003594">
    <property type="entry name" value="HATPase_dom"/>
</dbReference>
<feature type="domain" description="HPt" evidence="21">
    <location>
        <begin position="1080"/>
        <end position="1176"/>
    </location>
</feature>
<gene>
    <name evidence="22" type="ORF">C8D92_10391</name>
</gene>
<evidence type="ECO:0000259" key="21">
    <source>
        <dbReference type="PROSITE" id="PS50894"/>
    </source>
</evidence>
<keyword evidence="12 15" id="KW-0472">Membrane</keyword>
<evidence type="ECO:0000256" key="16">
    <source>
        <dbReference type="SAM" id="SignalP"/>
    </source>
</evidence>
<dbReference type="SUPFAM" id="SSF55785">
    <property type="entry name" value="PYP-like sensor domain (PAS domain)"/>
    <property type="match status" value="1"/>
</dbReference>
<evidence type="ECO:0000256" key="12">
    <source>
        <dbReference type="ARBA" id="ARBA00023136"/>
    </source>
</evidence>
<evidence type="ECO:0000256" key="1">
    <source>
        <dbReference type="ARBA" id="ARBA00000085"/>
    </source>
</evidence>
<dbReference type="SMART" id="SM00388">
    <property type="entry name" value="HisKA"/>
    <property type="match status" value="1"/>
</dbReference>
<dbReference type="Pfam" id="PF00512">
    <property type="entry name" value="HisKA"/>
    <property type="match status" value="1"/>
</dbReference>
<dbReference type="PROSITE" id="PS50110">
    <property type="entry name" value="RESPONSE_REGULATORY"/>
    <property type="match status" value="2"/>
</dbReference>
<dbReference type="InterPro" id="IPR003661">
    <property type="entry name" value="HisK_dim/P_dom"/>
</dbReference>
<dbReference type="SUPFAM" id="SSF55874">
    <property type="entry name" value="ATPase domain of HSP90 chaperone/DNA topoisomerase II/histidine kinase"/>
    <property type="match status" value="1"/>
</dbReference>
<dbReference type="CDD" id="cd00088">
    <property type="entry name" value="HPT"/>
    <property type="match status" value="1"/>
</dbReference>
<evidence type="ECO:0000256" key="13">
    <source>
        <dbReference type="PROSITE-ProRule" id="PRU00110"/>
    </source>
</evidence>
<evidence type="ECO:0000259" key="19">
    <source>
        <dbReference type="PROSITE" id="PS50112"/>
    </source>
</evidence>
<evidence type="ECO:0000313" key="22">
    <source>
        <dbReference type="EMBL" id="PVY77406.1"/>
    </source>
</evidence>
<evidence type="ECO:0000256" key="2">
    <source>
        <dbReference type="ARBA" id="ARBA00004651"/>
    </source>
</evidence>
<dbReference type="RefSeq" id="WP_322852826.1">
    <property type="nucleotide sequence ID" value="NZ_NMPM01000082.1"/>
</dbReference>
<evidence type="ECO:0000256" key="4">
    <source>
        <dbReference type="ARBA" id="ARBA00022475"/>
    </source>
</evidence>
<dbReference type="Pfam" id="PF07695">
    <property type="entry name" value="7TMR-DISM_7TM"/>
    <property type="match status" value="1"/>
</dbReference>
<dbReference type="Pfam" id="PF01627">
    <property type="entry name" value="Hpt"/>
    <property type="match status" value="1"/>
</dbReference>
<dbReference type="Gene3D" id="3.30.565.10">
    <property type="entry name" value="Histidine kinase-like ATPase, C-terminal domain"/>
    <property type="match status" value="1"/>
</dbReference>
<evidence type="ECO:0000259" key="17">
    <source>
        <dbReference type="PROSITE" id="PS50109"/>
    </source>
</evidence>
<dbReference type="FunFam" id="3.30.565.10:FF:000010">
    <property type="entry name" value="Sensor histidine kinase RcsC"/>
    <property type="match status" value="1"/>
</dbReference>
<dbReference type="InterPro" id="IPR036097">
    <property type="entry name" value="HisK_dim/P_sf"/>
</dbReference>
<dbReference type="InterPro" id="IPR000700">
    <property type="entry name" value="PAS-assoc_C"/>
</dbReference>
<feature type="domain" description="PAC" evidence="20">
    <location>
        <begin position="497"/>
        <end position="549"/>
    </location>
</feature>
<proteinExistence type="predicted"/>
<keyword evidence="8" id="KW-0808">Transferase</keyword>
<keyword evidence="11" id="KW-0902">Two-component regulatory system</keyword>
<dbReference type="SUPFAM" id="SSF47384">
    <property type="entry name" value="Homodimeric domain of signal transducing histidine kinase"/>
    <property type="match status" value="1"/>
</dbReference>
<dbReference type="SMART" id="SM00448">
    <property type="entry name" value="REC"/>
    <property type="match status" value="2"/>
</dbReference>
<dbReference type="Gene3D" id="1.20.120.160">
    <property type="entry name" value="HPT domain"/>
    <property type="match status" value="1"/>
</dbReference>
<evidence type="ECO:0000256" key="11">
    <source>
        <dbReference type="ARBA" id="ARBA00023012"/>
    </source>
</evidence>
<dbReference type="Gene3D" id="3.30.450.20">
    <property type="entry name" value="PAS domain"/>
    <property type="match status" value="1"/>
</dbReference>
<evidence type="ECO:0000259" key="18">
    <source>
        <dbReference type="PROSITE" id="PS50110"/>
    </source>
</evidence>
<dbReference type="Pfam" id="PF08448">
    <property type="entry name" value="PAS_4"/>
    <property type="match status" value="1"/>
</dbReference>
<dbReference type="CDD" id="cd00082">
    <property type="entry name" value="HisKA"/>
    <property type="match status" value="1"/>
</dbReference>
<dbReference type="InterPro" id="IPR004358">
    <property type="entry name" value="Sig_transdc_His_kin-like_C"/>
</dbReference>
<keyword evidence="6 15" id="KW-0812">Transmembrane</keyword>
<evidence type="ECO:0000256" key="3">
    <source>
        <dbReference type="ARBA" id="ARBA00012438"/>
    </source>
</evidence>
<name>A0A2U1CY44_9GAMM</name>
<feature type="domain" description="Response regulatory" evidence="18">
    <location>
        <begin position="954"/>
        <end position="1067"/>
    </location>
</feature>
<dbReference type="Pfam" id="PF07696">
    <property type="entry name" value="7TMR-DISMED2"/>
    <property type="match status" value="1"/>
</dbReference>
<protein>
    <recommendedName>
        <fullName evidence="3">histidine kinase</fullName>
        <ecNumber evidence="3">2.7.13.3</ecNumber>
    </recommendedName>
</protein>
<dbReference type="CDD" id="cd16922">
    <property type="entry name" value="HATPase_EvgS-ArcB-TorS-like"/>
    <property type="match status" value="1"/>
</dbReference>
<dbReference type="InterPro" id="IPR011622">
    <property type="entry name" value="7TMR_DISM_rcpt_extracell_dom2"/>
</dbReference>
<keyword evidence="7" id="KW-0547">Nucleotide-binding</keyword>
<evidence type="ECO:0000313" key="23">
    <source>
        <dbReference type="Proteomes" id="UP000245887"/>
    </source>
</evidence>
<feature type="modified residue" description="4-aspartylphosphate" evidence="14">
    <location>
        <position position="872"/>
    </location>
</feature>
<accession>A0A2U1CY44</accession>
<dbReference type="InterPro" id="IPR011006">
    <property type="entry name" value="CheY-like_superfamily"/>
</dbReference>
<feature type="domain" description="PAS" evidence="19">
    <location>
        <begin position="422"/>
        <end position="492"/>
    </location>
</feature>
<dbReference type="Gene3D" id="1.10.287.130">
    <property type="match status" value="1"/>
</dbReference>
<feature type="transmembrane region" description="Helical" evidence="15">
    <location>
        <begin position="356"/>
        <end position="378"/>
    </location>
</feature>
<dbReference type="InterPro" id="IPR013656">
    <property type="entry name" value="PAS_4"/>
</dbReference>
<feature type="transmembrane region" description="Helical" evidence="15">
    <location>
        <begin position="298"/>
        <end position="318"/>
    </location>
</feature>
<dbReference type="InterPro" id="IPR011623">
    <property type="entry name" value="7TMR_DISM_rcpt_extracell_dom1"/>
</dbReference>
<organism evidence="22 23">
    <name type="scientific">Tamilnaduibacter salinus</name>
    <dbReference type="NCBI Taxonomy" id="1484056"/>
    <lineage>
        <taxon>Bacteria</taxon>
        <taxon>Pseudomonadati</taxon>
        <taxon>Pseudomonadota</taxon>
        <taxon>Gammaproteobacteria</taxon>
        <taxon>Pseudomonadales</taxon>
        <taxon>Marinobacteraceae</taxon>
        <taxon>Tamilnaduibacter</taxon>
    </lineage>
</organism>
<feature type="domain" description="Response regulatory" evidence="18">
    <location>
        <begin position="823"/>
        <end position="937"/>
    </location>
</feature>
<evidence type="ECO:0000256" key="14">
    <source>
        <dbReference type="PROSITE-ProRule" id="PRU00169"/>
    </source>
</evidence>
<dbReference type="InterPro" id="IPR036641">
    <property type="entry name" value="HPT_dom_sf"/>
</dbReference>
<keyword evidence="5 14" id="KW-0597">Phosphoprotein</keyword>
<keyword evidence="16" id="KW-0732">Signal</keyword>
<dbReference type="PANTHER" id="PTHR45339:SF1">
    <property type="entry name" value="HYBRID SIGNAL TRANSDUCTION HISTIDINE KINASE J"/>
    <property type="match status" value="1"/>
</dbReference>
<feature type="signal peptide" evidence="16">
    <location>
        <begin position="1"/>
        <end position="28"/>
    </location>
</feature>
<dbReference type="CDD" id="cd00130">
    <property type="entry name" value="PAS"/>
    <property type="match status" value="1"/>
</dbReference>
<feature type="transmembrane region" description="Helical" evidence="15">
    <location>
        <begin position="324"/>
        <end position="344"/>
    </location>
</feature>
<evidence type="ECO:0000256" key="15">
    <source>
        <dbReference type="SAM" id="Phobius"/>
    </source>
</evidence>
<dbReference type="Pfam" id="PF00072">
    <property type="entry name" value="Response_reg"/>
    <property type="match status" value="2"/>
</dbReference>
<dbReference type="PROSITE" id="PS50113">
    <property type="entry name" value="PAC"/>
    <property type="match status" value="1"/>
</dbReference>
<comment type="subcellular location">
    <subcellularLocation>
        <location evidence="2">Cell membrane</location>
        <topology evidence="2">Multi-pass membrane protein</topology>
    </subcellularLocation>
</comment>